<dbReference type="RefSeq" id="WP_006300874.1">
    <property type="nucleotide sequence ID" value="NZ_CM001022.1"/>
</dbReference>
<dbReference type="STRING" id="584708.Apau_1247"/>
<evidence type="ECO:0000313" key="1">
    <source>
        <dbReference type="EMBL" id="EFQ23672.1"/>
    </source>
</evidence>
<dbReference type="PaxDb" id="584708-Apau_1247"/>
<sequence>MRPSALCRGLLLGVLLSLLLPGGASFPREAQALELWVTSPWLGLMARFIGGAHATVHSMRVWGVDGRLVGGSRPQPRGLVVALDPREAAELGISAGRPNLRCLYRSLPFRGAMRQEIFFDPAALPFVGQRLLIVLAKADQEHYAYFQRRLAEFQSRMESTLEVGRQLLQDTELLDLAGLSGAWIRAAIPKAVRPPEALWKKWESGGDPVSLRASLDRAESRGWLILLDPWTPGPVREAAAGRKRVVHLPVPRNDQEMFLFYYDLYLTLWNTLRGGAAPTPVPK</sequence>
<proteinExistence type="predicted"/>
<evidence type="ECO:0000313" key="2">
    <source>
        <dbReference type="Proteomes" id="UP000005096"/>
    </source>
</evidence>
<dbReference type="AlphaFoldDB" id="E3CYD9"/>
<reference evidence="1 2" key="1">
    <citation type="journal article" date="2010" name="Stand. Genomic Sci.">
        <title>Non-contiguous finished genome sequence of Aminomonas paucivorans type strain (GLU-3).</title>
        <authorList>
            <person name="Pitluck S."/>
            <person name="Yasawong M."/>
            <person name="Held B."/>
            <person name="Lapidus A."/>
            <person name="Nolan M."/>
            <person name="Copeland A."/>
            <person name="Lucas S."/>
            <person name="Del Rio T.G."/>
            <person name="Tice H."/>
            <person name="Cheng J.F."/>
            <person name="Chertkov O."/>
            <person name="Goodwin L."/>
            <person name="Tapia R."/>
            <person name="Han C."/>
            <person name="Liolios K."/>
            <person name="Ivanova N."/>
            <person name="Mavromatis K."/>
            <person name="Ovchinnikova G."/>
            <person name="Pati A."/>
            <person name="Chen A."/>
            <person name="Palaniappan K."/>
            <person name="Land M."/>
            <person name="Hauser L."/>
            <person name="Chang Y.J."/>
            <person name="Jeffries C.D."/>
            <person name="Pukall R."/>
            <person name="Spring S."/>
            <person name="Rohde M."/>
            <person name="Sikorski J."/>
            <person name="Goker M."/>
            <person name="Woyke T."/>
            <person name="Bristow J."/>
            <person name="Eisen J.A."/>
            <person name="Markowitz V."/>
            <person name="Hugenholtz P."/>
            <person name="Kyrpides N.C."/>
            <person name="Klenk H.P."/>
        </authorList>
    </citation>
    <scope>NUCLEOTIDE SEQUENCE [LARGE SCALE GENOMIC DNA]</scope>
    <source>
        <strain evidence="1 2">DSM 12260</strain>
    </source>
</reference>
<organism evidence="1 2">
    <name type="scientific">Aminomonas paucivorans DSM 12260</name>
    <dbReference type="NCBI Taxonomy" id="584708"/>
    <lineage>
        <taxon>Bacteria</taxon>
        <taxon>Thermotogati</taxon>
        <taxon>Synergistota</taxon>
        <taxon>Synergistia</taxon>
        <taxon>Synergistales</taxon>
        <taxon>Synergistaceae</taxon>
        <taxon>Aminomonas</taxon>
    </lineage>
</organism>
<dbReference type="EMBL" id="CM001022">
    <property type="protein sequence ID" value="EFQ23672.1"/>
    <property type="molecule type" value="Genomic_DNA"/>
</dbReference>
<dbReference type="Proteomes" id="UP000005096">
    <property type="component" value="Chromosome"/>
</dbReference>
<dbReference type="HOGENOM" id="CLU_982241_0_0_0"/>
<protein>
    <submittedName>
        <fullName evidence="1">Uncharacterized protein</fullName>
    </submittedName>
</protein>
<gene>
    <name evidence="1" type="ORF">Apau_1247</name>
</gene>
<name>E3CYD9_9BACT</name>
<accession>E3CYD9</accession>
<dbReference type="eggNOG" id="COG0803">
    <property type="taxonomic scope" value="Bacteria"/>
</dbReference>
<keyword evidence="2" id="KW-1185">Reference proteome</keyword>
<dbReference type="OrthoDB" id="6088at2"/>